<protein>
    <submittedName>
        <fullName evidence="1">Uncharacterized protein</fullName>
    </submittedName>
</protein>
<dbReference type="RefSeq" id="WP_185665294.1">
    <property type="nucleotide sequence ID" value="NZ_JACLAW010000013.1"/>
</dbReference>
<evidence type="ECO:0000313" key="2">
    <source>
        <dbReference type="Proteomes" id="UP000566813"/>
    </source>
</evidence>
<keyword evidence="2" id="KW-1185">Reference proteome</keyword>
<dbReference type="AlphaFoldDB" id="A0A7X1FUC7"/>
<proteinExistence type="predicted"/>
<sequence>MARQDFLQELARRTMVEELVLDREPAEFEITGGGVAHGLATVRISRASIAIRFVPDEPLEVVRAAYGQVNGAIHATSGLWRANRVNFVSSSDDGEKLFVTQDLLVEGNGAGPIAATRLVLAGARLEGETALGGARVVAAPLTDMAANHHDARMALAFAGEVSDALLQTAGRATSFVAGLDVEPLRIDHVAADGSWIRTQHSRGFRKVGRAPHSPLTGTPDEARLAAWSAVANALASGTRPDMPLLQIVNMITASNQVGDIDSGGVLLALATRIGAYHLGRAVDAAVVPSAHRDELAALDHALALGLTAADFERYENLRVELFDSGFFHKPGYETGRPQNDIKFLRDIAHLMVFRLCGYEGDYYRSEAFAIAATGPGPRLS</sequence>
<dbReference type="EMBL" id="JACLAW010000013">
    <property type="protein sequence ID" value="MBC2666999.1"/>
    <property type="molecule type" value="Genomic_DNA"/>
</dbReference>
<dbReference type="Proteomes" id="UP000566813">
    <property type="component" value="Unassembled WGS sequence"/>
</dbReference>
<evidence type="ECO:0000313" key="1">
    <source>
        <dbReference type="EMBL" id="MBC2666999.1"/>
    </source>
</evidence>
<comment type="caution">
    <text evidence="1">The sequence shown here is derived from an EMBL/GenBank/DDBJ whole genome shotgun (WGS) entry which is preliminary data.</text>
</comment>
<reference evidence="1 2" key="1">
    <citation type="submission" date="2020-08" db="EMBL/GenBank/DDBJ databases">
        <title>The genome sequence of type strain Novosphingobium flavum NBRC 111647.</title>
        <authorList>
            <person name="Liu Y."/>
        </authorList>
    </citation>
    <scope>NUCLEOTIDE SEQUENCE [LARGE SCALE GENOMIC DNA]</scope>
    <source>
        <strain evidence="1 2">NBRC 111647</strain>
    </source>
</reference>
<accession>A0A7X1FUC7</accession>
<name>A0A7X1FUC7_9SPHN</name>
<gene>
    <name evidence="1" type="ORF">H7F51_15890</name>
</gene>
<organism evidence="1 2">
    <name type="scientific">Novosphingobium flavum</name>
    <dbReference type="NCBI Taxonomy" id="1778672"/>
    <lineage>
        <taxon>Bacteria</taxon>
        <taxon>Pseudomonadati</taxon>
        <taxon>Pseudomonadota</taxon>
        <taxon>Alphaproteobacteria</taxon>
        <taxon>Sphingomonadales</taxon>
        <taxon>Sphingomonadaceae</taxon>
        <taxon>Novosphingobium</taxon>
    </lineage>
</organism>